<dbReference type="PANTHER" id="PTHR33797:SF2">
    <property type="entry name" value="ORGANIC HYDROPEROXIDE RESISTANCE PROTEIN-LIKE"/>
    <property type="match status" value="1"/>
</dbReference>
<dbReference type="RefSeq" id="WP_281045861.1">
    <property type="nucleotide sequence ID" value="NZ_JARYGZ010000003.1"/>
</dbReference>
<comment type="caution">
    <text evidence="2">The sequence shown here is derived from an EMBL/GenBank/DDBJ whole genome shotgun (WGS) entry which is preliminary data.</text>
</comment>
<dbReference type="Gene3D" id="2.20.25.10">
    <property type="match status" value="1"/>
</dbReference>
<dbReference type="InterPro" id="IPR015946">
    <property type="entry name" value="KH_dom-like_a/b"/>
</dbReference>
<accession>A0ABT6N5W6</accession>
<name>A0ABT6N5W6_9SPHN</name>
<dbReference type="Gene3D" id="3.30.300.20">
    <property type="match status" value="1"/>
</dbReference>
<dbReference type="PANTHER" id="PTHR33797">
    <property type="entry name" value="ORGANIC HYDROPEROXIDE RESISTANCE PROTEIN-LIKE"/>
    <property type="match status" value="1"/>
</dbReference>
<dbReference type="NCBIfam" id="TIGR03561">
    <property type="entry name" value="organ_hyd_perox"/>
    <property type="match status" value="1"/>
</dbReference>
<keyword evidence="3" id="KW-1185">Reference proteome</keyword>
<dbReference type="InterPro" id="IPR036102">
    <property type="entry name" value="OsmC/Ohrsf"/>
</dbReference>
<proteinExistence type="inferred from homology"/>
<dbReference type="InterPro" id="IPR003718">
    <property type="entry name" value="OsmC/Ohr_fam"/>
</dbReference>
<dbReference type="SUPFAM" id="SSF82784">
    <property type="entry name" value="OsmC-like"/>
    <property type="match status" value="1"/>
</dbReference>
<dbReference type="Proteomes" id="UP001160625">
    <property type="component" value="Unassembled WGS sequence"/>
</dbReference>
<sequence length="139" mass="14441">MSHYRAQATAIGGRTGSAASADGALRVLLDTPRELGGEGGKGTNPEQLLAAAYAASFLETLRTVALGRRLQLAPDANVTATIGIADRDEAGRMTLAIRLDVDLPGMDEVAASTLTEEAHSVCAYSNAMSGNVEIRIDVQ</sequence>
<evidence type="ECO:0000313" key="3">
    <source>
        <dbReference type="Proteomes" id="UP001160625"/>
    </source>
</evidence>
<gene>
    <name evidence="2" type="ORF">QGN17_17345</name>
</gene>
<comment type="similarity">
    <text evidence="1">Belongs to the OsmC/Ohr family.</text>
</comment>
<protein>
    <submittedName>
        <fullName evidence="2">Ohr family peroxiredoxin</fullName>
    </submittedName>
</protein>
<evidence type="ECO:0000256" key="1">
    <source>
        <dbReference type="ARBA" id="ARBA00007378"/>
    </source>
</evidence>
<organism evidence="2 3">
    <name type="scientific">Sphingomonas oryzagri</name>
    <dbReference type="NCBI Taxonomy" id="3042314"/>
    <lineage>
        <taxon>Bacteria</taxon>
        <taxon>Pseudomonadati</taxon>
        <taxon>Pseudomonadota</taxon>
        <taxon>Alphaproteobacteria</taxon>
        <taxon>Sphingomonadales</taxon>
        <taxon>Sphingomonadaceae</taxon>
        <taxon>Sphingomonas</taxon>
    </lineage>
</organism>
<dbReference type="EMBL" id="JARYGZ010000003">
    <property type="protein sequence ID" value="MDH7640502.1"/>
    <property type="molecule type" value="Genomic_DNA"/>
</dbReference>
<evidence type="ECO:0000313" key="2">
    <source>
        <dbReference type="EMBL" id="MDH7640502.1"/>
    </source>
</evidence>
<dbReference type="InterPro" id="IPR019953">
    <property type="entry name" value="OHR"/>
</dbReference>
<reference evidence="2" key="1">
    <citation type="submission" date="2023-04" db="EMBL/GenBank/DDBJ databases">
        <title>Sphingomonas sp. MAHUQ-71 isolated from rice field.</title>
        <authorList>
            <person name="Huq M.A."/>
        </authorList>
    </citation>
    <scope>NUCLEOTIDE SEQUENCE</scope>
    <source>
        <strain evidence="2">MAHUQ-71</strain>
    </source>
</reference>
<dbReference type="Pfam" id="PF02566">
    <property type="entry name" value="OsmC"/>
    <property type="match status" value="1"/>
</dbReference>